<dbReference type="AlphaFoldDB" id="A0A0G0RLE6"/>
<dbReference type="Proteomes" id="UP000034531">
    <property type="component" value="Unassembled WGS sequence"/>
</dbReference>
<organism evidence="2 3">
    <name type="scientific">Candidatus Curtissbacteria bacterium GW2011_GWA1_40_16</name>
    <dbReference type="NCBI Taxonomy" id="1618405"/>
    <lineage>
        <taxon>Bacteria</taxon>
        <taxon>Candidatus Curtissiibacteriota</taxon>
    </lineage>
</organism>
<feature type="region of interest" description="Disordered" evidence="1">
    <location>
        <begin position="1"/>
        <end position="21"/>
    </location>
</feature>
<comment type="caution">
    <text evidence="2">The sequence shown here is derived from an EMBL/GenBank/DDBJ whole genome shotgun (WGS) entry which is preliminary data.</text>
</comment>
<gene>
    <name evidence="2" type="ORF">UT84_C0008G0005</name>
</gene>
<proteinExistence type="predicted"/>
<evidence type="ECO:0008006" key="4">
    <source>
        <dbReference type="Google" id="ProtNLM"/>
    </source>
</evidence>
<evidence type="ECO:0000313" key="2">
    <source>
        <dbReference type="EMBL" id="KKR50691.1"/>
    </source>
</evidence>
<sequence>MAESQESEQPDQPSLKELTADSPAELKLRVNTFLNGLGKGNTYDWSDKRFDFMLRDSNYHTTYIEKDGQITAAIDYQVSENGTINTFRARTIPQESKGHFGKTGKTLGDELFDHMLKTNPSAKSLYAEVTPDGYKYLKRQVQRRGLAVVTNDQPNETGFGVIRINLNREQQAARARIQKLRVLKASLGKTQKPAA</sequence>
<protein>
    <recommendedName>
        <fullName evidence="4">N-acetyltransferase domain-containing protein</fullName>
    </recommendedName>
</protein>
<reference evidence="2 3" key="1">
    <citation type="journal article" date="2015" name="Nature">
        <title>rRNA introns, odd ribosomes, and small enigmatic genomes across a large radiation of phyla.</title>
        <authorList>
            <person name="Brown C.T."/>
            <person name="Hug L.A."/>
            <person name="Thomas B.C."/>
            <person name="Sharon I."/>
            <person name="Castelle C.J."/>
            <person name="Singh A."/>
            <person name="Wilkins M.J."/>
            <person name="Williams K.H."/>
            <person name="Banfield J.F."/>
        </authorList>
    </citation>
    <scope>NUCLEOTIDE SEQUENCE [LARGE SCALE GENOMIC DNA]</scope>
</reference>
<evidence type="ECO:0000313" key="3">
    <source>
        <dbReference type="Proteomes" id="UP000034531"/>
    </source>
</evidence>
<name>A0A0G0RLE6_9BACT</name>
<dbReference type="EMBL" id="LBYI01000008">
    <property type="protein sequence ID" value="KKR50691.1"/>
    <property type="molecule type" value="Genomic_DNA"/>
</dbReference>
<accession>A0A0G0RLE6</accession>
<evidence type="ECO:0000256" key="1">
    <source>
        <dbReference type="SAM" id="MobiDB-lite"/>
    </source>
</evidence>